<feature type="chain" id="PRO_5003681434" evidence="1">
    <location>
        <begin position="20"/>
        <end position="81"/>
    </location>
</feature>
<organism evidence="2">
    <name type="scientific">Ctenocephalides felis</name>
    <name type="common">Cat flea</name>
    <dbReference type="NCBI Taxonomy" id="7515"/>
    <lineage>
        <taxon>Eukaryota</taxon>
        <taxon>Metazoa</taxon>
        <taxon>Ecdysozoa</taxon>
        <taxon>Arthropoda</taxon>
        <taxon>Hexapoda</taxon>
        <taxon>Insecta</taxon>
        <taxon>Pterygota</taxon>
        <taxon>Neoptera</taxon>
        <taxon>Endopterygota</taxon>
        <taxon>Siphonaptera</taxon>
        <taxon>Pulicidae</taxon>
        <taxon>Archaeopsyllinae</taxon>
        <taxon>Ctenocephalides</taxon>
    </lineage>
</organism>
<reference evidence="2" key="1">
    <citation type="journal article" date="2012" name="PLoS ONE">
        <title>An Insight into the Sialotranscriptome of the Cat Flea, Ctenocephalides felis.</title>
        <authorList>
            <person name="Ribeiro J.M.C."/>
            <person name="Assumpcao T.C.F."/>
            <person name="Ma D."/>
            <person name="Alvarenga P.H."/>
            <person name="Pham V.M."/>
            <person name="Andersen J.F."/>
            <person name="Francischetti I.M.B."/>
            <person name="Macaluso K.R."/>
        </authorList>
    </citation>
    <scope>NUCLEOTIDE SEQUENCE</scope>
    <source>
        <tissue evidence="2">Salivary gland</tissue>
    </source>
</reference>
<keyword evidence="1" id="KW-0732">Signal</keyword>
<proteinExistence type="evidence at transcript level"/>
<protein>
    <submittedName>
        <fullName evidence="2">FS-H/FSI antigen family member 7</fullName>
    </submittedName>
</protein>
<accession>I3VPE5</accession>
<dbReference type="EMBL" id="JW050227">
    <property type="protein sequence ID" value="AFK82384.1"/>
    <property type="molecule type" value="mRNA"/>
</dbReference>
<evidence type="ECO:0000256" key="1">
    <source>
        <dbReference type="SAM" id="SignalP"/>
    </source>
</evidence>
<sequence length="81" mass="8906">MKFWAILLIALVVVHCVFASGKKYGECTKKGGRHQISDMCKSGSTDCNTKNCEDKCRITKPTPKCGNGKAETPDKNTCYCN</sequence>
<dbReference type="AlphaFoldDB" id="I3VPE5"/>
<evidence type="ECO:0000313" key="2">
    <source>
        <dbReference type="EMBL" id="AFK82384.1"/>
    </source>
</evidence>
<feature type="signal peptide" evidence="1">
    <location>
        <begin position="1"/>
        <end position="19"/>
    </location>
</feature>
<name>I3VPE5_CTEFE</name>